<accession>A0A919NA98</accession>
<dbReference type="AlphaFoldDB" id="A0A919NA98"/>
<reference evidence="2" key="1">
    <citation type="submission" date="2021-01" db="EMBL/GenBank/DDBJ databases">
        <title>Whole genome shotgun sequence of Actinoplanes siamensis NBRC 109076.</title>
        <authorList>
            <person name="Komaki H."/>
            <person name="Tamura T."/>
        </authorList>
    </citation>
    <scope>NUCLEOTIDE SEQUENCE</scope>
    <source>
        <strain evidence="2">NBRC 109076</strain>
    </source>
</reference>
<feature type="compositionally biased region" description="Polar residues" evidence="1">
    <location>
        <begin position="249"/>
        <end position="259"/>
    </location>
</feature>
<keyword evidence="3" id="KW-1185">Reference proteome</keyword>
<evidence type="ECO:0000313" key="3">
    <source>
        <dbReference type="Proteomes" id="UP000629619"/>
    </source>
</evidence>
<feature type="region of interest" description="Disordered" evidence="1">
    <location>
        <begin position="215"/>
        <end position="265"/>
    </location>
</feature>
<evidence type="ECO:0000313" key="2">
    <source>
        <dbReference type="EMBL" id="GIF07422.1"/>
    </source>
</evidence>
<sequence>MDPFAQSVDLPPYRAILAVDAKDFTAQPGIAHQPISSSILELVGDAFTRTDLGTEWASPEFLGPTGDGFAIGLPPRILPYLAYPFGRVLQERLAQHNRSVRGDQARIRLRVSLNVGPLPADPGDPHWTGNGTARNDTHRLLDSKPVKAILAAASDRVTHVACIFSDRVFQDVVAAGYSELHPDRCIEVPATVDGKNFAQRAWLYIPEISGNLFGVSPPGPAPDPAPAEKARKKPTPAVEGPRVKRNWGQVATTMESPTQHIDGGR</sequence>
<evidence type="ECO:0000256" key="1">
    <source>
        <dbReference type="SAM" id="MobiDB-lite"/>
    </source>
</evidence>
<protein>
    <recommendedName>
        <fullName evidence="4">Guanylate cyclase domain-containing protein</fullName>
    </recommendedName>
</protein>
<organism evidence="2 3">
    <name type="scientific">Actinoplanes siamensis</name>
    <dbReference type="NCBI Taxonomy" id="1223317"/>
    <lineage>
        <taxon>Bacteria</taxon>
        <taxon>Bacillati</taxon>
        <taxon>Actinomycetota</taxon>
        <taxon>Actinomycetes</taxon>
        <taxon>Micromonosporales</taxon>
        <taxon>Micromonosporaceae</taxon>
        <taxon>Actinoplanes</taxon>
    </lineage>
</organism>
<dbReference type="Proteomes" id="UP000629619">
    <property type="component" value="Unassembled WGS sequence"/>
</dbReference>
<evidence type="ECO:0008006" key="4">
    <source>
        <dbReference type="Google" id="ProtNLM"/>
    </source>
</evidence>
<name>A0A919NA98_9ACTN</name>
<gene>
    <name evidence="2" type="ORF">Asi03nite_49600</name>
</gene>
<proteinExistence type="predicted"/>
<comment type="caution">
    <text evidence="2">The sequence shown here is derived from an EMBL/GenBank/DDBJ whole genome shotgun (WGS) entry which is preliminary data.</text>
</comment>
<dbReference type="RefSeq" id="WP_203682823.1">
    <property type="nucleotide sequence ID" value="NZ_BOMW01000049.1"/>
</dbReference>
<dbReference type="EMBL" id="BOMW01000049">
    <property type="protein sequence ID" value="GIF07422.1"/>
    <property type="molecule type" value="Genomic_DNA"/>
</dbReference>